<feature type="domain" description="Alpha galactosidase C-terminal" evidence="13">
    <location>
        <begin position="362"/>
        <end position="435"/>
    </location>
</feature>
<keyword evidence="10" id="KW-1015">Disulfide bond</keyword>
<feature type="compositionally biased region" description="Polar residues" evidence="11">
    <location>
        <begin position="445"/>
        <end position="466"/>
    </location>
</feature>
<evidence type="ECO:0000256" key="11">
    <source>
        <dbReference type="SAM" id="MobiDB-lite"/>
    </source>
</evidence>
<dbReference type="SUPFAM" id="SSF51445">
    <property type="entry name" value="(Trans)glycosidases"/>
    <property type="match status" value="1"/>
</dbReference>
<evidence type="ECO:0000313" key="14">
    <source>
        <dbReference type="EMBL" id="PMD64450.1"/>
    </source>
</evidence>
<keyword evidence="7 10" id="KW-0378">Hydrolase</keyword>
<gene>
    <name evidence="14" type="ORF">K444DRAFT_554997</name>
</gene>
<dbReference type="Gene3D" id="2.60.40.1180">
    <property type="entry name" value="Golgi alpha-mannosidase II"/>
    <property type="match status" value="1"/>
</dbReference>
<dbReference type="InterPro" id="IPR041233">
    <property type="entry name" value="Melibiase_C"/>
</dbReference>
<dbReference type="InterPro" id="IPR013785">
    <property type="entry name" value="Aldolase_TIM"/>
</dbReference>
<keyword evidence="6 12" id="KW-0732">Signal</keyword>
<evidence type="ECO:0000256" key="4">
    <source>
        <dbReference type="ARBA" id="ARBA00009743"/>
    </source>
</evidence>
<dbReference type="EMBL" id="KZ613754">
    <property type="protein sequence ID" value="PMD64450.1"/>
    <property type="molecule type" value="Genomic_DNA"/>
</dbReference>
<dbReference type="CDD" id="cd14792">
    <property type="entry name" value="GH27"/>
    <property type="match status" value="1"/>
</dbReference>
<dbReference type="InterPro" id="IPR017853">
    <property type="entry name" value="GH"/>
</dbReference>
<dbReference type="InterPro" id="IPR000111">
    <property type="entry name" value="Glyco_hydro_27/36_CS"/>
</dbReference>
<dbReference type="GO" id="GO:0005576">
    <property type="term" value="C:extracellular region"/>
    <property type="evidence" value="ECO:0007669"/>
    <property type="project" value="UniProtKB-SubCell"/>
</dbReference>
<comment type="subcellular location">
    <subcellularLocation>
        <location evidence="3">Secreted</location>
    </subcellularLocation>
</comment>
<dbReference type="PRINTS" id="PR00740">
    <property type="entry name" value="GLHYDRLASE27"/>
</dbReference>
<comment type="catalytic activity">
    <reaction evidence="1 10">
        <text>Hydrolysis of terminal, non-reducing alpha-D-galactose residues in alpha-D-galactosides, including galactose oligosaccharides, galactomannans and galactolipids.</text>
        <dbReference type="EC" id="3.2.1.22"/>
    </reaction>
</comment>
<dbReference type="STRING" id="1095630.A0A2J6TN63"/>
<comment type="similarity">
    <text evidence="4 10">Belongs to the glycosyl hydrolase 27 family.</text>
</comment>
<evidence type="ECO:0000256" key="12">
    <source>
        <dbReference type="SAM" id="SignalP"/>
    </source>
</evidence>
<feature type="chain" id="PRO_5014473737" description="Alpha-galactosidase" evidence="12">
    <location>
        <begin position="19"/>
        <end position="481"/>
    </location>
</feature>
<organism evidence="14 15">
    <name type="scientific">Hyaloscypha bicolor E</name>
    <dbReference type="NCBI Taxonomy" id="1095630"/>
    <lineage>
        <taxon>Eukaryota</taxon>
        <taxon>Fungi</taxon>
        <taxon>Dikarya</taxon>
        <taxon>Ascomycota</taxon>
        <taxon>Pezizomycotina</taxon>
        <taxon>Leotiomycetes</taxon>
        <taxon>Helotiales</taxon>
        <taxon>Hyaloscyphaceae</taxon>
        <taxon>Hyaloscypha</taxon>
        <taxon>Hyaloscypha bicolor</taxon>
    </lineage>
</organism>
<evidence type="ECO:0000256" key="9">
    <source>
        <dbReference type="ARBA" id="ARBA00023295"/>
    </source>
</evidence>
<dbReference type="OrthoDB" id="5795902at2759"/>
<dbReference type="GO" id="GO:0004557">
    <property type="term" value="F:alpha-galactosidase activity"/>
    <property type="evidence" value="ECO:0007669"/>
    <property type="project" value="UniProtKB-EC"/>
</dbReference>
<accession>A0A2J6TN63</accession>
<evidence type="ECO:0000256" key="7">
    <source>
        <dbReference type="ARBA" id="ARBA00022801"/>
    </source>
</evidence>
<dbReference type="AlphaFoldDB" id="A0A2J6TN63"/>
<name>A0A2J6TN63_9HELO</name>
<dbReference type="Pfam" id="PF17801">
    <property type="entry name" value="Melibiase_C"/>
    <property type="match status" value="1"/>
</dbReference>
<keyword evidence="15" id="KW-1185">Reference proteome</keyword>
<evidence type="ECO:0000256" key="8">
    <source>
        <dbReference type="ARBA" id="ARBA00023180"/>
    </source>
</evidence>
<dbReference type="InterPro" id="IPR002241">
    <property type="entry name" value="Glyco_hydro_27"/>
</dbReference>
<proteinExistence type="inferred from homology"/>
<keyword evidence="5" id="KW-0964">Secreted</keyword>
<dbReference type="EC" id="3.2.1.22" evidence="10"/>
<dbReference type="InParanoid" id="A0A2J6TN63"/>
<dbReference type="Pfam" id="PF16499">
    <property type="entry name" value="Melibiase_2"/>
    <property type="match status" value="2"/>
</dbReference>
<evidence type="ECO:0000256" key="2">
    <source>
        <dbReference type="ARBA" id="ARBA00003969"/>
    </source>
</evidence>
<dbReference type="PROSITE" id="PS00512">
    <property type="entry name" value="ALPHA_GALACTOSIDASE"/>
    <property type="match status" value="1"/>
</dbReference>
<feature type="region of interest" description="Disordered" evidence="11">
    <location>
        <begin position="445"/>
        <end position="481"/>
    </location>
</feature>
<feature type="compositionally biased region" description="Basic and acidic residues" evidence="11">
    <location>
        <begin position="472"/>
        <end position="481"/>
    </location>
</feature>
<dbReference type="Proteomes" id="UP000235371">
    <property type="component" value="Unassembled WGS sequence"/>
</dbReference>
<evidence type="ECO:0000256" key="6">
    <source>
        <dbReference type="ARBA" id="ARBA00022729"/>
    </source>
</evidence>
<dbReference type="SUPFAM" id="SSF51011">
    <property type="entry name" value="Glycosyl hydrolase domain"/>
    <property type="match status" value="1"/>
</dbReference>
<sequence>MHRSFPFVVVSVFQSALALVQKDGVGKLPALGWNSWNAFACDVSEEKIMTAANEMVNLGLKDAGYEYVNVDDCWSVKAGRNSSTNQLIPDPTTFPSGIKGLAKKIHALGLKIGIYSDDGTTTCAGYPASLGYESLDAATFAAWGIDYLKYDDCNVPPEWMDQYESCVPEPRDSYPGPFQNGTCPPKYYSRPPPPASYDWSTSNTTKRYNIMRDALFAQNRTILFSLCNGGQAEVSTWASATGNSWRMSGDITPNWSRIVYILNENSFLLNSVDFWGHNDADMLEVGNGNLTLEENRSHFAFWAAMKSPLIIGTALDELSSELVDVLKNRYLLAFNQDAVFGTPAKPYKWGTNADWTWNSTSPAEYWSGASGNGTLVLAFNPLASAVQKEIVWREVPELNSGGAAFEVTDVWTGENVGCVSGGINRTAASHETVGFVVGTECQGTLQSSNSVGSLRSQTSSVRSGPMTSGDGRGVKPVREDL</sequence>
<evidence type="ECO:0000256" key="5">
    <source>
        <dbReference type="ARBA" id="ARBA00022525"/>
    </source>
</evidence>
<dbReference type="PANTHER" id="PTHR11452:SF61">
    <property type="entry name" value="ALPHA-GALACTOSIDASE B-RELATED"/>
    <property type="match status" value="1"/>
</dbReference>
<keyword evidence="9 10" id="KW-0326">Glycosidase</keyword>
<protein>
    <recommendedName>
        <fullName evidence="10">Alpha-galactosidase</fullName>
        <ecNumber evidence="10">3.2.1.22</ecNumber>
    </recommendedName>
    <alternativeName>
        <fullName evidence="10">Melibiase</fullName>
    </alternativeName>
</protein>
<evidence type="ECO:0000256" key="10">
    <source>
        <dbReference type="RuleBase" id="RU361168"/>
    </source>
</evidence>
<evidence type="ECO:0000256" key="1">
    <source>
        <dbReference type="ARBA" id="ARBA00001255"/>
    </source>
</evidence>
<dbReference type="GeneID" id="36584759"/>
<dbReference type="InterPro" id="IPR013780">
    <property type="entry name" value="Glyco_hydro_b"/>
</dbReference>
<dbReference type="PANTHER" id="PTHR11452">
    <property type="entry name" value="ALPHA-GALACTOSIDASE/ALPHA-N-ACETYLGALACTOSAMINIDASE"/>
    <property type="match status" value="1"/>
</dbReference>
<reference evidence="14 15" key="1">
    <citation type="submission" date="2016-04" db="EMBL/GenBank/DDBJ databases">
        <title>A degradative enzymes factory behind the ericoid mycorrhizal symbiosis.</title>
        <authorList>
            <consortium name="DOE Joint Genome Institute"/>
            <person name="Martino E."/>
            <person name="Morin E."/>
            <person name="Grelet G."/>
            <person name="Kuo A."/>
            <person name="Kohler A."/>
            <person name="Daghino S."/>
            <person name="Barry K."/>
            <person name="Choi C."/>
            <person name="Cichocki N."/>
            <person name="Clum A."/>
            <person name="Copeland A."/>
            <person name="Hainaut M."/>
            <person name="Haridas S."/>
            <person name="Labutti K."/>
            <person name="Lindquist E."/>
            <person name="Lipzen A."/>
            <person name="Khouja H.-R."/>
            <person name="Murat C."/>
            <person name="Ohm R."/>
            <person name="Olson A."/>
            <person name="Spatafora J."/>
            <person name="Veneault-Fourrey C."/>
            <person name="Henrissat B."/>
            <person name="Grigoriev I."/>
            <person name="Martin F."/>
            <person name="Perotto S."/>
        </authorList>
    </citation>
    <scope>NUCLEOTIDE SEQUENCE [LARGE SCALE GENOMIC DNA]</scope>
    <source>
        <strain evidence="14 15">E</strain>
    </source>
</reference>
<dbReference type="RefSeq" id="XP_024741354.1">
    <property type="nucleotide sequence ID" value="XM_024876680.1"/>
</dbReference>
<dbReference type="Gene3D" id="3.20.20.70">
    <property type="entry name" value="Aldolase class I"/>
    <property type="match status" value="1"/>
</dbReference>
<evidence type="ECO:0000313" key="15">
    <source>
        <dbReference type="Proteomes" id="UP000235371"/>
    </source>
</evidence>
<evidence type="ECO:0000259" key="13">
    <source>
        <dbReference type="Pfam" id="PF17801"/>
    </source>
</evidence>
<feature type="signal peptide" evidence="12">
    <location>
        <begin position="1"/>
        <end position="18"/>
    </location>
</feature>
<evidence type="ECO:0000256" key="3">
    <source>
        <dbReference type="ARBA" id="ARBA00004613"/>
    </source>
</evidence>
<keyword evidence="8" id="KW-0325">Glycoprotein</keyword>
<dbReference type="GO" id="GO:0005975">
    <property type="term" value="P:carbohydrate metabolic process"/>
    <property type="evidence" value="ECO:0007669"/>
    <property type="project" value="InterPro"/>
</dbReference>
<comment type="function">
    <text evidence="2">Hydrolyzes a variety of simple alpha-D-galactoside as well as more complex molecules such as oligosaccharides and polysaccharides.</text>
</comment>